<evidence type="ECO:0000256" key="1">
    <source>
        <dbReference type="ARBA" id="ARBA00010617"/>
    </source>
</evidence>
<dbReference type="InterPro" id="IPR002401">
    <property type="entry name" value="Cyt_P450_E_grp-I"/>
</dbReference>
<dbReference type="InterPro" id="IPR050364">
    <property type="entry name" value="Cytochrome_P450_fung"/>
</dbReference>
<protein>
    <recommendedName>
        <fullName evidence="10">Cytochrome P450</fullName>
    </recommendedName>
</protein>
<dbReference type="PROSITE" id="PS00086">
    <property type="entry name" value="CYTOCHROME_P450"/>
    <property type="match status" value="1"/>
</dbReference>
<dbReference type="CDD" id="cd11065">
    <property type="entry name" value="CYP64-like"/>
    <property type="match status" value="1"/>
</dbReference>
<comment type="similarity">
    <text evidence="1 6">Belongs to the cytochrome P450 family.</text>
</comment>
<dbReference type="InterPro" id="IPR017972">
    <property type="entry name" value="Cyt_P450_CS"/>
</dbReference>
<dbReference type="Gene3D" id="1.10.630.10">
    <property type="entry name" value="Cytochrome P450"/>
    <property type="match status" value="1"/>
</dbReference>
<evidence type="ECO:0000256" key="7">
    <source>
        <dbReference type="SAM" id="Phobius"/>
    </source>
</evidence>
<sequence>MLSVSTAVLVVGVFIFGLYRLLIRASIHRQPEGTKELPGPKGFPIVGNLLQLPPHHTWLKFKEWADQYGPIYKISLAGTDHVIISSEKIANDLMRERGSLYSDRDQAPMAAKLLSDDFRPLFLPYGETWREFRKFAHQMTMPSAAVTYEPMQEEESLRVVHDLIRTPADYERIFNRYAASVIMRLAFGITLFTGEEEAAQRILKVDHELERVASPGAYLVDMFPSMMYLPDFLAPFKREGKRLHAEELDLFRSLVTDVDRRRQAGDPSVNNTFTLRWLESKDDYKLSDDHAAYVLGTLFEAAAGTTSNSMMSLMLAITLHPDKYHKLQEEIDRHVPSSRLPSFADMPNLPYLRAFVKENLRWRPVTAGGLPHKLTARDDVYNGYSIRKNTIIHPVQWSIHRDTSLYPDPESFIPERWLEASYPTYKEPLTVYPNLQNYSNFGFGRRICVGQNVAERSLYIEAAMLAWACDIKEIPGKKPPEYDYITGFNTRPKWFDFELKARRGREEVVKRVFEKTWGDRVMK</sequence>
<keyword evidence="2 5" id="KW-0479">Metal-binding</keyword>
<proteinExistence type="inferred from homology"/>
<evidence type="ECO:0000256" key="3">
    <source>
        <dbReference type="ARBA" id="ARBA00023002"/>
    </source>
</evidence>
<evidence type="ECO:0000256" key="6">
    <source>
        <dbReference type="RuleBase" id="RU000461"/>
    </source>
</evidence>
<dbReference type="SUPFAM" id="SSF48264">
    <property type="entry name" value="Cytochrome P450"/>
    <property type="match status" value="1"/>
</dbReference>
<keyword evidence="5 6" id="KW-0349">Heme</keyword>
<accession>A0AA39CBQ7</accession>
<evidence type="ECO:0000256" key="4">
    <source>
        <dbReference type="ARBA" id="ARBA00023004"/>
    </source>
</evidence>
<keyword evidence="7" id="KW-0472">Membrane</keyword>
<keyword evidence="7" id="KW-0812">Transmembrane</keyword>
<comment type="cofactor">
    <cofactor evidence="5">
        <name>heme</name>
        <dbReference type="ChEBI" id="CHEBI:30413"/>
    </cofactor>
</comment>
<organism evidence="8 9">
    <name type="scientific">Cladophialophora chaetospira</name>
    <dbReference type="NCBI Taxonomy" id="386627"/>
    <lineage>
        <taxon>Eukaryota</taxon>
        <taxon>Fungi</taxon>
        <taxon>Dikarya</taxon>
        <taxon>Ascomycota</taxon>
        <taxon>Pezizomycotina</taxon>
        <taxon>Eurotiomycetes</taxon>
        <taxon>Chaetothyriomycetidae</taxon>
        <taxon>Chaetothyriales</taxon>
        <taxon>Herpotrichiellaceae</taxon>
        <taxon>Cladophialophora</taxon>
    </lineage>
</organism>
<keyword evidence="3 6" id="KW-0560">Oxidoreductase</keyword>
<dbReference type="GO" id="GO:0004497">
    <property type="term" value="F:monooxygenase activity"/>
    <property type="evidence" value="ECO:0007669"/>
    <property type="project" value="UniProtKB-KW"/>
</dbReference>
<dbReference type="PRINTS" id="PR00463">
    <property type="entry name" value="EP450I"/>
</dbReference>
<evidence type="ECO:0000313" key="8">
    <source>
        <dbReference type="EMBL" id="KAJ9602494.1"/>
    </source>
</evidence>
<evidence type="ECO:0000256" key="5">
    <source>
        <dbReference type="PIRSR" id="PIRSR602401-1"/>
    </source>
</evidence>
<dbReference type="InterPro" id="IPR036396">
    <property type="entry name" value="Cyt_P450_sf"/>
</dbReference>
<keyword evidence="4 5" id="KW-0408">Iron</keyword>
<feature type="binding site" description="axial binding residue" evidence="5">
    <location>
        <position position="448"/>
    </location>
    <ligand>
        <name>heme</name>
        <dbReference type="ChEBI" id="CHEBI:30413"/>
    </ligand>
    <ligandPart>
        <name>Fe</name>
        <dbReference type="ChEBI" id="CHEBI:18248"/>
    </ligandPart>
</feature>
<name>A0AA39CBQ7_9EURO</name>
<keyword evidence="6" id="KW-0503">Monooxygenase</keyword>
<dbReference type="AlphaFoldDB" id="A0AA39CBQ7"/>
<reference evidence="8" key="1">
    <citation type="submission" date="2022-10" db="EMBL/GenBank/DDBJ databases">
        <title>Culturing micro-colonial fungi from biological soil crusts in the Mojave desert and describing Neophaeococcomyces mojavensis, and introducing the new genera and species Taxawa tesnikishii.</title>
        <authorList>
            <person name="Kurbessoian T."/>
            <person name="Stajich J.E."/>
        </authorList>
    </citation>
    <scope>NUCLEOTIDE SEQUENCE</scope>
    <source>
        <strain evidence="8">TK_41</strain>
    </source>
</reference>
<feature type="transmembrane region" description="Helical" evidence="7">
    <location>
        <begin position="6"/>
        <end position="23"/>
    </location>
</feature>
<dbReference type="PANTHER" id="PTHR46300">
    <property type="entry name" value="P450, PUTATIVE (EUROFUNG)-RELATED-RELATED"/>
    <property type="match status" value="1"/>
</dbReference>
<evidence type="ECO:0000256" key="2">
    <source>
        <dbReference type="ARBA" id="ARBA00022723"/>
    </source>
</evidence>
<keyword evidence="7" id="KW-1133">Transmembrane helix</keyword>
<evidence type="ECO:0000313" key="9">
    <source>
        <dbReference type="Proteomes" id="UP001172673"/>
    </source>
</evidence>
<comment type="caution">
    <text evidence="8">The sequence shown here is derived from an EMBL/GenBank/DDBJ whole genome shotgun (WGS) entry which is preliminary data.</text>
</comment>
<gene>
    <name evidence="8" type="ORF">H2200_013037</name>
</gene>
<dbReference type="GO" id="GO:0020037">
    <property type="term" value="F:heme binding"/>
    <property type="evidence" value="ECO:0007669"/>
    <property type="project" value="InterPro"/>
</dbReference>
<dbReference type="GO" id="GO:0005506">
    <property type="term" value="F:iron ion binding"/>
    <property type="evidence" value="ECO:0007669"/>
    <property type="project" value="InterPro"/>
</dbReference>
<evidence type="ECO:0008006" key="10">
    <source>
        <dbReference type="Google" id="ProtNLM"/>
    </source>
</evidence>
<dbReference type="InterPro" id="IPR001128">
    <property type="entry name" value="Cyt_P450"/>
</dbReference>
<dbReference type="GO" id="GO:0016705">
    <property type="term" value="F:oxidoreductase activity, acting on paired donors, with incorporation or reduction of molecular oxygen"/>
    <property type="evidence" value="ECO:0007669"/>
    <property type="project" value="InterPro"/>
</dbReference>
<dbReference type="Pfam" id="PF00067">
    <property type="entry name" value="p450"/>
    <property type="match status" value="1"/>
</dbReference>
<dbReference type="PANTHER" id="PTHR46300:SF8">
    <property type="entry name" value="CYTOCHROME P450 2E1"/>
    <property type="match status" value="1"/>
</dbReference>
<dbReference type="Proteomes" id="UP001172673">
    <property type="component" value="Unassembled WGS sequence"/>
</dbReference>
<keyword evidence="9" id="KW-1185">Reference proteome</keyword>
<dbReference type="EMBL" id="JAPDRK010000026">
    <property type="protein sequence ID" value="KAJ9602494.1"/>
    <property type="molecule type" value="Genomic_DNA"/>
</dbReference>